<accession>A0A4Z2GCQ4</accession>
<name>A0A4Z2GCQ4_9TELE</name>
<proteinExistence type="predicted"/>
<keyword evidence="2" id="KW-1185">Reference proteome</keyword>
<dbReference type="AlphaFoldDB" id="A0A4Z2GCQ4"/>
<dbReference type="EMBL" id="SRLO01000586">
    <property type="protein sequence ID" value="TNN51328.1"/>
    <property type="molecule type" value="Genomic_DNA"/>
</dbReference>
<evidence type="ECO:0000313" key="1">
    <source>
        <dbReference type="EMBL" id="TNN51328.1"/>
    </source>
</evidence>
<comment type="caution">
    <text evidence="1">The sequence shown here is derived from an EMBL/GenBank/DDBJ whole genome shotgun (WGS) entry which is preliminary data.</text>
</comment>
<evidence type="ECO:0000313" key="2">
    <source>
        <dbReference type="Proteomes" id="UP000314294"/>
    </source>
</evidence>
<dbReference type="Proteomes" id="UP000314294">
    <property type="component" value="Unassembled WGS sequence"/>
</dbReference>
<protein>
    <submittedName>
        <fullName evidence="1">Uncharacterized protein</fullName>
    </submittedName>
</protein>
<gene>
    <name evidence="1" type="ORF">EYF80_038492</name>
</gene>
<sequence>MQRRAAGERSSDSSVFYGFEKTPKEMDFDEDEEEEPSAISSLKLFVETVKSQVPKMKRRFLLVHDVPPSVPHPASRGSALFLRQRFTSLSGS</sequence>
<reference evidence="1 2" key="1">
    <citation type="submission" date="2019-03" db="EMBL/GenBank/DDBJ databases">
        <title>First draft genome of Liparis tanakae, snailfish: a comprehensive survey of snailfish specific genes.</title>
        <authorList>
            <person name="Kim W."/>
            <person name="Song I."/>
            <person name="Jeong J.-H."/>
            <person name="Kim D."/>
            <person name="Kim S."/>
            <person name="Ryu S."/>
            <person name="Song J.Y."/>
            <person name="Lee S.K."/>
        </authorList>
    </citation>
    <scope>NUCLEOTIDE SEQUENCE [LARGE SCALE GENOMIC DNA]</scope>
    <source>
        <tissue evidence="1">Muscle</tissue>
    </source>
</reference>
<organism evidence="1 2">
    <name type="scientific">Liparis tanakae</name>
    <name type="common">Tanaka's snailfish</name>
    <dbReference type="NCBI Taxonomy" id="230148"/>
    <lineage>
        <taxon>Eukaryota</taxon>
        <taxon>Metazoa</taxon>
        <taxon>Chordata</taxon>
        <taxon>Craniata</taxon>
        <taxon>Vertebrata</taxon>
        <taxon>Euteleostomi</taxon>
        <taxon>Actinopterygii</taxon>
        <taxon>Neopterygii</taxon>
        <taxon>Teleostei</taxon>
        <taxon>Neoteleostei</taxon>
        <taxon>Acanthomorphata</taxon>
        <taxon>Eupercaria</taxon>
        <taxon>Perciformes</taxon>
        <taxon>Cottioidei</taxon>
        <taxon>Cottales</taxon>
        <taxon>Liparidae</taxon>
        <taxon>Liparis</taxon>
    </lineage>
</organism>